<dbReference type="GO" id="GO:0030490">
    <property type="term" value="P:maturation of SSU-rRNA"/>
    <property type="evidence" value="ECO:0007669"/>
    <property type="project" value="UniProtKB-UniRule"/>
</dbReference>
<keyword evidence="2" id="KW-0963">Cytoplasm</keyword>
<dbReference type="KEGG" id="bsto:C0V70_10455"/>
<organism evidence="3 4">
    <name type="scientific">Bacteriovorax stolpii</name>
    <name type="common">Bdellovibrio stolpii</name>
    <dbReference type="NCBI Taxonomy" id="960"/>
    <lineage>
        <taxon>Bacteria</taxon>
        <taxon>Pseudomonadati</taxon>
        <taxon>Bdellovibrionota</taxon>
        <taxon>Bacteriovoracia</taxon>
        <taxon>Bacteriovoracales</taxon>
        <taxon>Bacteriovoracaceae</taxon>
        <taxon>Bacteriovorax</taxon>
    </lineage>
</organism>
<sequence>MAKKTNNFKKEKYEERLLNEINGLLRSSISDARLQRVSITKVELSPDYGYATVSWDTYDSGTRGDAKKALDSATGRIRSELAKVLEVRHVPAISFIYDNQFEEEKKIMDLLKKEQDDSDE</sequence>
<evidence type="ECO:0000313" key="3">
    <source>
        <dbReference type="EMBL" id="AUN98517.1"/>
    </source>
</evidence>
<dbReference type="InterPro" id="IPR020053">
    <property type="entry name" value="Ribosome-bd_factorA_CS"/>
</dbReference>
<dbReference type="Pfam" id="PF02033">
    <property type="entry name" value="RBFA"/>
    <property type="match status" value="1"/>
</dbReference>
<comment type="function">
    <text evidence="2">One of several proteins that assist in the late maturation steps of the functional core of the 30S ribosomal subunit. Associates with free 30S ribosomal subunits (but not with 30S subunits that are part of 70S ribosomes or polysomes). Required for efficient processing of 16S rRNA. May interact with the 5'-terminal helix region of 16S rRNA.</text>
</comment>
<evidence type="ECO:0000313" key="4">
    <source>
        <dbReference type="Proteomes" id="UP000235584"/>
    </source>
</evidence>
<dbReference type="Gene3D" id="3.30.300.20">
    <property type="match status" value="1"/>
</dbReference>
<dbReference type="PROSITE" id="PS01319">
    <property type="entry name" value="RBFA"/>
    <property type="match status" value="1"/>
</dbReference>
<dbReference type="EMBL" id="CP025704">
    <property type="protein sequence ID" value="AUN98517.1"/>
    <property type="molecule type" value="Genomic_DNA"/>
</dbReference>
<dbReference type="GO" id="GO:0043024">
    <property type="term" value="F:ribosomal small subunit binding"/>
    <property type="evidence" value="ECO:0007669"/>
    <property type="project" value="TreeGrafter"/>
</dbReference>
<accession>A0A2K9NSQ1</accession>
<dbReference type="PANTHER" id="PTHR33515">
    <property type="entry name" value="RIBOSOME-BINDING FACTOR A, CHLOROPLASTIC-RELATED"/>
    <property type="match status" value="1"/>
</dbReference>
<comment type="subunit">
    <text evidence="2">Monomer. Binds 30S ribosomal subunits, but not 50S ribosomal subunits or 70S ribosomes.</text>
</comment>
<dbReference type="InterPro" id="IPR015946">
    <property type="entry name" value="KH_dom-like_a/b"/>
</dbReference>
<dbReference type="GO" id="GO:0005829">
    <property type="term" value="C:cytosol"/>
    <property type="evidence" value="ECO:0007669"/>
    <property type="project" value="TreeGrafter"/>
</dbReference>
<dbReference type="AlphaFoldDB" id="A0A2K9NSQ1"/>
<name>A0A2K9NSQ1_BACTC</name>
<protein>
    <recommendedName>
        <fullName evidence="2">Ribosome-binding factor A</fullName>
    </recommendedName>
</protein>
<reference evidence="3 4" key="1">
    <citation type="submission" date="2018-01" db="EMBL/GenBank/DDBJ databases">
        <title>Complete genome sequence of Bacteriovorax stolpii DSM12778.</title>
        <authorList>
            <person name="Tang B."/>
            <person name="Chang J."/>
        </authorList>
    </citation>
    <scope>NUCLEOTIDE SEQUENCE [LARGE SCALE GENOMIC DNA]</scope>
    <source>
        <strain evidence="3 4">DSM 12778</strain>
    </source>
</reference>
<dbReference type="Proteomes" id="UP000235584">
    <property type="component" value="Chromosome"/>
</dbReference>
<dbReference type="InterPro" id="IPR023799">
    <property type="entry name" value="RbfA_dom_sf"/>
</dbReference>
<dbReference type="OrthoDB" id="5294510at2"/>
<comment type="similarity">
    <text evidence="2">Belongs to the RbfA family.</text>
</comment>
<comment type="subcellular location">
    <subcellularLocation>
        <location evidence="2">Cytoplasm</location>
    </subcellularLocation>
</comment>
<evidence type="ECO:0000256" key="2">
    <source>
        <dbReference type="HAMAP-Rule" id="MF_00003"/>
    </source>
</evidence>
<evidence type="ECO:0000256" key="1">
    <source>
        <dbReference type="ARBA" id="ARBA00022517"/>
    </source>
</evidence>
<keyword evidence="1 2" id="KW-0690">Ribosome biogenesis</keyword>
<keyword evidence="4" id="KW-1185">Reference proteome</keyword>
<dbReference type="NCBIfam" id="TIGR00082">
    <property type="entry name" value="rbfA"/>
    <property type="match status" value="1"/>
</dbReference>
<proteinExistence type="inferred from homology"/>
<dbReference type="RefSeq" id="WP_102243808.1">
    <property type="nucleotide sequence ID" value="NZ_CP025704.1"/>
</dbReference>
<gene>
    <name evidence="2 3" type="primary">rbfA</name>
    <name evidence="3" type="ORF">C0V70_10455</name>
</gene>
<dbReference type="PANTHER" id="PTHR33515:SF1">
    <property type="entry name" value="RIBOSOME-BINDING FACTOR A, CHLOROPLASTIC-RELATED"/>
    <property type="match status" value="1"/>
</dbReference>
<dbReference type="SUPFAM" id="SSF89919">
    <property type="entry name" value="Ribosome-binding factor A, RbfA"/>
    <property type="match status" value="1"/>
</dbReference>
<dbReference type="InterPro" id="IPR000238">
    <property type="entry name" value="RbfA"/>
</dbReference>
<dbReference type="HAMAP" id="MF_00003">
    <property type="entry name" value="RbfA"/>
    <property type="match status" value="1"/>
</dbReference>